<keyword evidence="5" id="KW-0547">Nucleotide-binding</keyword>
<dbReference type="Pfam" id="PF00005">
    <property type="entry name" value="ABC_tran"/>
    <property type="match status" value="1"/>
</dbReference>
<evidence type="ECO:0000313" key="9">
    <source>
        <dbReference type="EMBL" id="GES09013.1"/>
    </source>
</evidence>
<dbReference type="InterPro" id="IPR003439">
    <property type="entry name" value="ABC_transporter-like_ATP-bd"/>
</dbReference>
<feature type="domain" description="ABC transporter" evidence="8">
    <location>
        <begin position="6"/>
        <end position="257"/>
    </location>
</feature>
<sequence>MIKPLLHVRDLRTVFQTARGAVPAVAGVSFDLQAGETLGIVGESGSGKSVLGRTIMGLVAPSRTTAVHGTVEYDGTDLLQASPKRRRALLGAEIAMVFQDPLSSLNPVKRIGIHLTETLRQHRELSRSEARKRAVELLDMVRIPEAARRFDQYPHELSGGMRQRVMIAMALSCDPKLLIADEPTTALDVTVQRQVLDLLAVLCQERKMATILISHDLGIVSGRSDRVAVMYAGRIVESAAAEDFFRHQHHPYPRGLLASTPQLDSPARTVLTTVPGRPPDLARWRGGCHFSPRCPNVQERCRQFEPPVEQTTDGRTLACFHPVAPKGGEVNGRNR</sequence>
<dbReference type="RefSeq" id="WP_246268291.1">
    <property type="nucleotide sequence ID" value="NZ_BAAAHL010000065.1"/>
</dbReference>
<dbReference type="CDD" id="cd03257">
    <property type="entry name" value="ABC_NikE_OppD_transporters"/>
    <property type="match status" value="1"/>
</dbReference>
<dbReference type="Gene3D" id="3.40.50.300">
    <property type="entry name" value="P-loop containing nucleotide triphosphate hydrolases"/>
    <property type="match status" value="1"/>
</dbReference>
<reference evidence="9 10" key="1">
    <citation type="submission" date="2019-10" db="EMBL/GenBank/DDBJ databases">
        <title>Whole genome shotgun sequence of Acrocarpospora macrocephala NBRC 16266.</title>
        <authorList>
            <person name="Ichikawa N."/>
            <person name="Kimura A."/>
            <person name="Kitahashi Y."/>
            <person name="Komaki H."/>
            <person name="Oguchi A."/>
        </authorList>
    </citation>
    <scope>NUCLEOTIDE SEQUENCE [LARGE SCALE GENOMIC DNA]</scope>
    <source>
        <strain evidence="9 10">NBRC 16266</strain>
    </source>
</reference>
<keyword evidence="7" id="KW-0472">Membrane</keyword>
<keyword evidence="3" id="KW-0813">Transport</keyword>
<dbReference type="SMART" id="SM00382">
    <property type="entry name" value="AAA"/>
    <property type="match status" value="1"/>
</dbReference>
<evidence type="ECO:0000256" key="2">
    <source>
        <dbReference type="ARBA" id="ARBA00005417"/>
    </source>
</evidence>
<evidence type="ECO:0000256" key="3">
    <source>
        <dbReference type="ARBA" id="ARBA00022448"/>
    </source>
</evidence>
<keyword evidence="10" id="KW-1185">Reference proteome</keyword>
<dbReference type="EMBL" id="BLAE01000013">
    <property type="protein sequence ID" value="GES09013.1"/>
    <property type="molecule type" value="Genomic_DNA"/>
</dbReference>
<dbReference type="GO" id="GO:0015833">
    <property type="term" value="P:peptide transport"/>
    <property type="evidence" value="ECO:0007669"/>
    <property type="project" value="InterPro"/>
</dbReference>
<dbReference type="InterPro" id="IPR003593">
    <property type="entry name" value="AAA+_ATPase"/>
</dbReference>
<dbReference type="GO" id="GO:0005524">
    <property type="term" value="F:ATP binding"/>
    <property type="evidence" value="ECO:0007669"/>
    <property type="project" value="UniProtKB-KW"/>
</dbReference>
<dbReference type="PROSITE" id="PS00211">
    <property type="entry name" value="ABC_TRANSPORTER_1"/>
    <property type="match status" value="1"/>
</dbReference>
<evidence type="ECO:0000256" key="4">
    <source>
        <dbReference type="ARBA" id="ARBA00022475"/>
    </source>
</evidence>
<dbReference type="AlphaFoldDB" id="A0A5M3WQJ2"/>
<evidence type="ECO:0000313" key="10">
    <source>
        <dbReference type="Proteomes" id="UP000331127"/>
    </source>
</evidence>
<evidence type="ECO:0000256" key="5">
    <source>
        <dbReference type="ARBA" id="ARBA00022741"/>
    </source>
</evidence>
<dbReference type="PANTHER" id="PTHR43297:SF2">
    <property type="entry name" value="DIPEPTIDE TRANSPORT ATP-BINDING PROTEIN DPPD"/>
    <property type="match status" value="1"/>
</dbReference>
<dbReference type="InterPro" id="IPR050388">
    <property type="entry name" value="ABC_Ni/Peptide_Import"/>
</dbReference>
<comment type="caution">
    <text evidence="9">The sequence shown here is derived from an EMBL/GenBank/DDBJ whole genome shotgun (WGS) entry which is preliminary data.</text>
</comment>
<proteinExistence type="inferred from homology"/>
<dbReference type="NCBIfam" id="TIGR01727">
    <property type="entry name" value="oligo_HPY"/>
    <property type="match status" value="1"/>
</dbReference>
<keyword evidence="6 9" id="KW-0067">ATP-binding</keyword>
<dbReference type="FunFam" id="3.40.50.300:FF:000016">
    <property type="entry name" value="Oligopeptide ABC transporter ATP-binding component"/>
    <property type="match status" value="1"/>
</dbReference>
<dbReference type="GO" id="GO:0005886">
    <property type="term" value="C:plasma membrane"/>
    <property type="evidence" value="ECO:0007669"/>
    <property type="project" value="UniProtKB-SubCell"/>
</dbReference>
<comment type="similarity">
    <text evidence="2">Belongs to the ABC transporter superfamily.</text>
</comment>
<dbReference type="InterPro" id="IPR027417">
    <property type="entry name" value="P-loop_NTPase"/>
</dbReference>
<accession>A0A5M3WQJ2</accession>
<keyword evidence="4" id="KW-1003">Cell membrane</keyword>
<dbReference type="Proteomes" id="UP000331127">
    <property type="component" value="Unassembled WGS sequence"/>
</dbReference>
<dbReference type="PROSITE" id="PS50893">
    <property type="entry name" value="ABC_TRANSPORTER_2"/>
    <property type="match status" value="1"/>
</dbReference>
<dbReference type="InterPro" id="IPR017871">
    <property type="entry name" value="ABC_transporter-like_CS"/>
</dbReference>
<dbReference type="InterPro" id="IPR013563">
    <property type="entry name" value="Oligopep_ABC_C"/>
</dbReference>
<evidence type="ECO:0000256" key="6">
    <source>
        <dbReference type="ARBA" id="ARBA00022840"/>
    </source>
</evidence>
<gene>
    <name evidence="9" type="ORF">Amac_026090</name>
</gene>
<evidence type="ECO:0000259" key="8">
    <source>
        <dbReference type="PROSITE" id="PS50893"/>
    </source>
</evidence>
<dbReference type="SUPFAM" id="SSF52540">
    <property type="entry name" value="P-loop containing nucleoside triphosphate hydrolases"/>
    <property type="match status" value="1"/>
</dbReference>
<dbReference type="GO" id="GO:0016887">
    <property type="term" value="F:ATP hydrolysis activity"/>
    <property type="evidence" value="ECO:0007669"/>
    <property type="project" value="InterPro"/>
</dbReference>
<comment type="subcellular location">
    <subcellularLocation>
        <location evidence="1">Cell membrane</location>
        <topology evidence="1">Peripheral membrane protein</topology>
    </subcellularLocation>
</comment>
<evidence type="ECO:0000256" key="7">
    <source>
        <dbReference type="ARBA" id="ARBA00023136"/>
    </source>
</evidence>
<dbReference type="Pfam" id="PF08352">
    <property type="entry name" value="oligo_HPY"/>
    <property type="match status" value="1"/>
</dbReference>
<dbReference type="PANTHER" id="PTHR43297">
    <property type="entry name" value="OLIGOPEPTIDE TRANSPORT ATP-BINDING PROTEIN APPD"/>
    <property type="match status" value="1"/>
</dbReference>
<evidence type="ECO:0000256" key="1">
    <source>
        <dbReference type="ARBA" id="ARBA00004202"/>
    </source>
</evidence>
<name>A0A5M3WQJ2_9ACTN</name>
<organism evidence="9 10">
    <name type="scientific">Acrocarpospora macrocephala</name>
    <dbReference type="NCBI Taxonomy" id="150177"/>
    <lineage>
        <taxon>Bacteria</taxon>
        <taxon>Bacillati</taxon>
        <taxon>Actinomycetota</taxon>
        <taxon>Actinomycetes</taxon>
        <taxon>Streptosporangiales</taxon>
        <taxon>Streptosporangiaceae</taxon>
        <taxon>Acrocarpospora</taxon>
    </lineage>
</organism>
<protein>
    <submittedName>
        <fullName evidence="9">ABC transporter ATP-binding protein</fullName>
    </submittedName>
</protein>